<feature type="transmembrane region" description="Helical" evidence="1">
    <location>
        <begin position="6"/>
        <end position="24"/>
    </location>
</feature>
<keyword evidence="1" id="KW-0812">Transmembrane</keyword>
<evidence type="ECO:0000256" key="1">
    <source>
        <dbReference type="SAM" id="Phobius"/>
    </source>
</evidence>
<name>A0AAE1CZ38_9GAST</name>
<evidence type="ECO:0000313" key="2">
    <source>
        <dbReference type="EMBL" id="KAK3744955.1"/>
    </source>
</evidence>
<reference evidence="2" key="1">
    <citation type="journal article" date="2023" name="G3 (Bethesda)">
        <title>A reference genome for the long-term kleptoplast-retaining sea slug Elysia crispata morphotype clarki.</title>
        <authorList>
            <person name="Eastman K.E."/>
            <person name="Pendleton A.L."/>
            <person name="Shaikh M.A."/>
            <person name="Suttiyut T."/>
            <person name="Ogas R."/>
            <person name="Tomko P."/>
            <person name="Gavelis G."/>
            <person name="Widhalm J.R."/>
            <person name="Wisecaver J.H."/>
        </authorList>
    </citation>
    <scope>NUCLEOTIDE SEQUENCE</scope>
    <source>
        <strain evidence="2">ECLA1</strain>
    </source>
</reference>
<protein>
    <submittedName>
        <fullName evidence="2">Uncharacterized protein</fullName>
    </submittedName>
</protein>
<dbReference type="AlphaFoldDB" id="A0AAE1CZ38"/>
<keyword evidence="1" id="KW-0472">Membrane</keyword>
<keyword evidence="3" id="KW-1185">Reference proteome</keyword>
<sequence length="90" mass="9335">MAILGMLFGLGAGALAFIMYMGLTNIDFKSLGLLCLLAAVVSFILIIICVILFAVKLKDSSWNFGYSFGLSITGAIVLLLGGGAAYGATH</sequence>
<gene>
    <name evidence="2" type="ORF">RRG08_048351</name>
</gene>
<evidence type="ECO:0000313" key="3">
    <source>
        <dbReference type="Proteomes" id="UP001283361"/>
    </source>
</evidence>
<proteinExistence type="predicted"/>
<comment type="caution">
    <text evidence="2">The sequence shown here is derived from an EMBL/GenBank/DDBJ whole genome shotgun (WGS) entry which is preliminary data.</text>
</comment>
<dbReference type="Proteomes" id="UP001283361">
    <property type="component" value="Unassembled WGS sequence"/>
</dbReference>
<feature type="transmembrane region" description="Helical" evidence="1">
    <location>
        <begin position="66"/>
        <end position="88"/>
    </location>
</feature>
<accession>A0AAE1CZ38</accession>
<organism evidence="2 3">
    <name type="scientific">Elysia crispata</name>
    <name type="common">lettuce slug</name>
    <dbReference type="NCBI Taxonomy" id="231223"/>
    <lineage>
        <taxon>Eukaryota</taxon>
        <taxon>Metazoa</taxon>
        <taxon>Spiralia</taxon>
        <taxon>Lophotrochozoa</taxon>
        <taxon>Mollusca</taxon>
        <taxon>Gastropoda</taxon>
        <taxon>Heterobranchia</taxon>
        <taxon>Euthyneura</taxon>
        <taxon>Panpulmonata</taxon>
        <taxon>Sacoglossa</taxon>
        <taxon>Placobranchoidea</taxon>
        <taxon>Plakobranchidae</taxon>
        <taxon>Elysia</taxon>
    </lineage>
</organism>
<dbReference type="EMBL" id="JAWDGP010006240">
    <property type="protein sequence ID" value="KAK3744955.1"/>
    <property type="molecule type" value="Genomic_DNA"/>
</dbReference>
<feature type="transmembrane region" description="Helical" evidence="1">
    <location>
        <begin position="31"/>
        <end position="54"/>
    </location>
</feature>
<keyword evidence="1" id="KW-1133">Transmembrane helix</keyword>